<evidence type="ECO:0000313" key="3">
    <source>
        <dbReference type="Proteomes" id="UP000383932"/>
    </source>
</evidence>
<dbReference type="Proteomes" id="UP000383932">
    <property type="component" value="Unassembled WGS sequence"/>
</dbReference>
<evidence type="ECO:0000313" key="2">
    <source>
        <dbReference type="EMBL" id="KAB5589243.1"/>
    </source>
</evidence>
<gene>
    <name evidence="2" type="ORF">CTheo_7311</name>
</gene>
<accession>A0A5N5QCI7</accession>
<proteinExistence type="predicted"/>
<dbReference type="PANTHER" id="PTHR40462">
    <property type="entry name" value="CHROMOSOME 1, WHOLE GENOME SHOTGUN SEQUENCE"/>
    <property type="match status" value="1"/>
</dbReference>
<keyword evidence="3" id="KW-1185">Reference proteome</keyword>
<sequence>MDFLNQLAGQQGHNQQQTPQQQGGSGGGIMGFLNNAAGGGQAGEAKEDGLDKAVDWVQQHYLGAGDQSNESAAEQFKDEQISDAIRGQFKNITGRDFPIPDKS</sequence>
<organism evidence="2 3">
    <name type="scientific">Ceratobasidium theobromae</name>
    <dbReference type="NCBI Taxonomy" id="1582974"/>
    <lineage>
        <taxon>Eukaryota</taxon>
        <taxon>Fungi</taxon>
        <taxon>Dikarya</taxon>
        <taxon>Basidiomycota</taxon>
        <taxon>Agaricomycotina</taxon>
        <taxon>Agaricomycetes</taxon>
        <taxon>Cantharellales</taxon>
        <taxon>Ceratobasidiaceae</taxon>
        <taxon>Ceratobasidium</taxon>
    </lineage>
</organism>
<feature type="region of interest" description="Disordered" evidence="1">
    <location>
        <begin position="1"/>
        <end position="51"/>
    </location>
</feature>
<protein>
    <submittedName>
        <fullName evidence="2">DNA damage-responsive-like protein</fullName>
    </submittedName>
</protein>
<comment type="caution">
    <text evidence="2">The sequence shown here is derived from an EMBL/GenBank/DDBJ whole genome shotgun (WGS) entry which is preliminary data.</text>
</comment>
<dbReference type="AlphaFoldDB" id="A0A5N5QCI7"/>
<reference evidence="2 3" key="1">
    <citation type="journal article" date="2019" name="Fungal Biol. Biotechnol.">
        <title>Draft genome sequence of fastidious pathogen Ceratobasidium theobromae, which causes vascular-streak dieback in Theobroma cacao.</title>
        <authorList>
            <person name="Ali S.S."/>
            <person name="Asman A."/>
            <person name="Shao J."/>
            <person name="Firmansyah A.P."/>
            <person name="Susilo A.W."/>
            <person name="Rosmana A."/>
            <person name="McMahon P."/>
            <person name="Junaid M."/>
            <person name="Guest D."/>
            <person name="Kheng T.Y."/>
            <person name="Meinhardt L.W."/>
            <person name="Bailey B.A."/>
        </authorList>
    </citation>
    <scope>NUCLEOTIDE SEQUENCE [LARGE SCALE GENOMIC DNA]</scope>
    <source>
        <strain evidence="2 3">CT2</strain>
    </source>
</reference>
<name>A0A5N5QCI7_9AGAM</name>
<dbReference type="OrthoDB" id="3050608at2759"/>
<evidence type="ECO:0000256" key="1">
    <source>
        <dbReference type="SAM" id="MobiDB-lite"/>
    </source>
</evidence>
<dbReference type="PANTHER" id="PTHR40462:SF1">
    <property type="entry name" value="EXPRESSED PROTEIN"/>
    <property type="match status" value="1"/>
</dbReference>
<dbReference type="EMBL" id="SSOP01000297">
    <property type="protein sequence ID" value="KAB5589243.1"/>
    <property type="molecule type" value="Genomic_DNA"/>
</dbReference>
<feature type="compositionally biased region" description="Low complexity" evidence="1">
    <location>
        <begin position="1"/>
        <end position="22"/>
    </location>
</feature>